<dbReference type="GO" id="GO:0003676">
    <property type="term" value="F:nucleic acid binding"/>
    <property type="evidence" value="ECO:0007669"/>
    <property type="project" value="InterPro"/>
</dbReference>
<evidence type="ECO:0000259" key="2">
    <source>
        <dbReference type="PROSITE" id="PS50158"/>
    </source>
</evidence>
<dbReference type="SUPFAM" id="SSF57756">
    <property type="entry name" value="Retrovirus zinc finger-like domains"/>
    <property type="match status" value="1"/>
</dbReference>
<dbReference type="InterPro" id="IPR001969">
    <property type="entry name" value="Aspartic_peptidase_AS"/>
</dbReference>
<protein>
    <recommendedName>
        <fullName evidence="2">CCHC-type domain-containing protein</fullName>
    </recommendedName>
</protein>
<dbReference type="GO" id="GO:0006508">
    <property type="term" value="P:proteolysis"/>
    <property type="evidence" value="ECO:0007669"/>
    <property type="project" value="InterPro"/>
</dbReference>
<dbReference type="SMART" id="SM00343">
    <property type="entry name" value="ZnF_C2HC"/>
    <property type="match status" value="1"/>
</dbReference>
<feature type="domain" description="CCHC-type" evidence="2">
    <location>
        <begin position="6"/>
        <end position="21"/>
    </location>
</feature>
<dbReference type="AlphaFoldDB" id="A0A0H5QT83"/>
<accession>A0A0H5QT83</accession>
<organism evidence="3">
    <name type="scientific">Spongospora subterranea</name>
    <dbReference type="NCBI Taxonomy" id="70186"/>
    <lineage>
        <taxon>Eukaryota</taxon>
        <taxon>Sar</taxon>
        <taxon>Rhizaria</taxon>
        <taxon>Endomyxa</taxon>
        <taxon>Phytomyxea</taxon>
        <taxon>Plasmodiophorida</taxon>
        <taxon>Plasmodiophoridae</taxon>
        <taxon>Spongospora</taxon>
    </lineage>
</organism>
<evidence type="ECO:0000256" key="1">
    <source>
        <dbReference type="PROSITE-ProRule" id="PRU00047"/>
    </source>
</evidence>
<dbReference type="GO" id="GO:0004190">
    <property type="term" value="F:aspartic-type endopeptidase activity"/>
    <property type="evidence" value="ECO:0007669"/>
    <property type="project" value="InterPro"/>
</dbReference>
<dbReference type="PROSITE" id="PS00141">
    <property type="entry name" value="ASP_PROTEASE"/>
    <property type="match status" value="1"/>
</dbReference>
<dbReference type="InterPro" id="IPR036875">
    <property type="entry name" value="Znf_CCHC_sf"/>
</dbReference>
<sequence>MRSRICYRCHERGHIRAACPKKEQVDAARTATNLQGASCGCGAAAAAPTSFDPGGLQRPATDGTILVEIENQSSTALIDTGVDVSLIRRRAMTSPMTGAPLMMQIKPEASIGVLFER</sequence>
<dbReference type="EMBL" id="HACM01004480">
    <property type="protein sequence ID" value="CRZ04922.1"/>
    <property type="molecule type" value="Transcribed_RNA"/>
</dbReference>
<name>A0A0H5QT83_9EUKA</name>
<evidence type="ECO:0000313" key="3">
    <source>
        <dbReference type="EMBL" id="CRZ04922.1"/>
    </source>
</evidence>
<keyword evidence="1" id="KW-0479">Metal-binding</keyword>
<keyword evidence="1" id="KW-0862">Zinc</keyword>
<proteinExistence type="predicted"/>
<dbReference type="Gene3D" id="4.10.60.10">
    <property type="entry name" value="Zinc finger, CCHC-type"/>
    <property type="match status" value="1"/>
</dbReference>
<reference evidence="3" key="1">
    <citation type="submission" date="2015-04" db="EMBL/GenBank/DDBJ databases">
        <title>The genome sequence of the plant pathogenic Rhizarian Plasmodiophora brassicae reveals insights in its biotrophic life cycle and the origin of chitin synthesis.</title>
        <authorList>
            <person name="Schwelm A."/>
            <person name="Fogelqvist J."/>
            <person name="Knaust A."/>
            <person name="Julke S."/>
            <person name="Lilja T."/>
            <person name="Dhandapani V."/>
            <person name="Bonilla-Rosso G."/>
            <person name="Karlsson M."/>
            <person name="Shevchenko A."/>
            <person name="Choi S.R."/>
            <person name="Kim H.G."/>
            <person name="Park J.Y."/>
            <person name="Lim Y.P."/>
            <person name="Ludwig-Muller J."/>
            <person name="Dixelius C."/>
        </authorList>
    </citation>
    <scope>NUCLEOTIDE SEQUENCE</scope>
    <source>
        <tissue evidence="3">Potato root galls</tissue>
    </source>
</reference>
<dbReference type="GO" id="GO:0008270">
    <property type="term" value="F:zinc ion binding"/>
    <property type="evidence" value="ECO:0007669"/>
    <property type="project" value="UniProtKB-KW"/>
</dbReference>
<dbReference type="InterPro" id="IPR001878">
    <property type="entry name" value="Znf_CCHC"/>
</dbReference>
<dbReference type="PROSITE" id="PS50158">
    <property type="entry name" value="ZF_CCHC"/>
    <property type="match status" value="1"/>
</dbReference>
<keyword evidence="1" id="KW-0863">Zinc-finger</keyword>